<keyword evidence="4 7" id="KW-0812">Transmembrane</keyword>
<evidence type="ECO:0000256" key="2">
    <source>
        <dbReference type="ARBA" id="ARBA00008821"/>
    </source>
</evidence>
<evidence type="ECO:0000256" key="7">
    <source>
        <dbReference type="SAM" id="Phobius"/>
    </source>
</evidence>
<dbReference type="PANTHER" id="PTHR42810:SF2">
    <property type="entry name" value="PURINE PERMEASE C1399.01C-RELATED"/>
    <property type="match status" value="1"/>
</dbReference>
<proteinExistence type="inferred from homology"/>
<feature type="transmembrane region" description="Helical" evidence="7">
    <location>
        <begin position="193"/>
        <end position="219"/>
    </location>
</feature>
<evidence type="ECO:0000256" key="4">
    <source>
        <dbReference type="ARBA" id="ARBA00022692"/>
    </source>
</evidence>
<dbReference type="PANTHER" id="PTHR42810">
    <property type="entry name" value="PURINE PERMEASE C1399.01C-RELATED"/>
    <property type="match status" value="1"/>
</dbReference>
<organism evidence="8 9">
    <name type="scientific">Metabacillus fastidiosus</name>
    <dbReference type="NCBI Taxonomy" id="1458"/>
    <lineage>
        <taxon>Bacteria</taxon>
        <taxon>Bacillati</taxon>
        <taxon>Bacillota</taxon>
        <taxon>Bacilli</taxon>
        <taxon>Bacillales</taxon>
        <taxon>Bacillaceae</taxon>
        <taxon>Metabacillus</taxon>
    </lineage>
</organism>
<evidence type="ECO:0000256" key="1">
    <source>
        <dbReference type="ARBA" id="ARBA00004141"/>
    </source>
</evidence>
<name>A0ABU6P4R3_9BACI</name>
<comment type="subcellular location">
    <subcellularLocation>
        <location evidence="1">Membrane</location>
        <topology evidence="1">Multi-pass membrane protein</topology>
    </subcellularLocation>
</comment>
<feature type="transmembrane region" description="Helical" evidence="7">
    <location>
        <begin position="339"/>
        <end position="367"/>
    </location>
</feature>
<dbReference type="InterPro" id="IPR006043">
    <property type="entry name" value="NCS2"/>
</dbReference>
<feature type="transmembrane region" description="Helical" evidence="7">
    <location>
        <begin position="239"/>
        <end position="258"/>
    </location>
</feature>
<dbReference type="RefSeq" id="WP_328015778.1">
    <property type="nucleotide sequence ID" value="NZ_JARTFS010000017.1"/>
</dbReference>
<feature type="transmembrane region" description="Helical" evidence="7">
    <location>
        <begin position="311"/>
        <end position="333"/>
    </location>
</feature>
<dbReference type="NCBIfam" id="NF037981">
    <property type="entry name" value="NCS2_1"/>
    <property type="match status" value="1"/>
</dbReference>
<feature type="transmembrane region" description="Helical" evidence="7">
    <location>
        <begin position="408"/>
        <end position="430"/>
    </location>
</feature>
<evidence type="ECO:0000256" key="6">
    <source>
        <dbReference type="ARBA" id="ARBA00023136"/>
    </source>
</evidence>
<feature type="transmembrane region" description="Helical" evidence="7">
    <location>
        <begin position="21"/>
        <end position="47"/>
    </location>
</feature>
<reference evidence="8 9" key="1">
    <citation type="submission" date="2023-03" db="EMBL/GenBank/DDBJ databases">
        <title>Bacillus Genome Sequencing.</title>
        <authorList>
            <person name="Dunlap C."/>
        </authorList>
    </citation>
    <scope>NUCLEOTIDE SEQUENCE [LARGE SCALE GENOMIC DNA]</scope>
    <source>
        <strain evidence="8 9">NRS-1717</strain>
    </source>
</reference>
<keyword evidence="6 7" id="KW-0472">Membrane</keyword>
<keyword evidence="5 7" id="KW-1133">Transmembrane helix</keyword>
<feature type="transmembrane region" description="Helical" evidence="7">
    <location>
        <begin position="164"/>
        <end position="186"/>
    </location>
</feature>
<evidence type="ECO:0000256" key="3">
    <source>
        <dbReference type="ARBA" id="ARBA00022448"/>
    </source>
</evidence>
<protein>
    <submittedName>
        <fullName evidence="8">Nucleobase:cation symporter-2 family protein</fullName>
    </submittedName>
</protein>
<dbReference type="EMBL" id="JARTFS010000017">
    <property type="protein sequence ID" value="MED4403524.1"/>
    <property type="molecule type" value="Genomic_DNA"/>
</dbReference>
<feature type="transmembrane region" description="Helical" evidence="7">
    <location>
        <begin position="379"/>
        <end position="396"/>
    </location>
</feature>
<dbReference type="Proteomes" id="UP001342826">
    <property type="component" value="Unassembled WGS sequence"/>
</dbReference>
<evidence type="ECO:0000313" key="8">
    <source>
        <dbReference type="EMBL" id="MED4403524.1"/>
    </source>
</evidence>
<feature type="transmembrane region" description="Helical" evidence="7">
    <location>
        <begin position="101"/>
        <end position="120"/>
    </location>
</feature>
<evidence type="ECO:0000256" key="5">
    <source>
        <dbReference type="ARBA" id="ARBA00022989"/>
    </source>
</evidence>
<sequence>MEKQKLSNLIVGVDEKIGVGRAFLLGLQHVLAMDLYIVPIIIAGILAMDTGNTAFLIQMSFLAAGIATLIQTGKGIKLPVMQGPSYIPIGALTAIGSKLGLGAMIGSLIPGAIIIALFGYPLKWFAKLVQRFIPAIVGGTVIAVVGISLMPVAMTGIFTVQGNVQHGIIVSAVSAVLLIVCMMLAVKLKKAGAIIRLTSVIIAIAGGTIVASMFGMVSFQPVAEAKWFSLPTFMPFGKPVFDMSAIFTMLVIYLILLIETTGTWFVVSTVTDKELTPEHLNRGAVGEGLGCAVGALFGGTPMTGYSTNAGIIAVTGVASRMAIMAGGVILVVLGLMPKLMNVIACIPGAVINGVFAVVCVVIAMNGFKVIQNVNMNERNMFVIGLPILLTIGASVMPKELLYSLPSFLNYIFSSGMAVGAISAVLLNIVLPKEKEKTAL</sequence>
<comment type="similarity">
    <text evidence="2">Belongs to the nucleobase:cation symporter-2 (NCS2) (TC 2.A.40) family.</text>
</comment>
<evidence type="ECO:0000313" key="9">
    <source>
        <dbReference type="Proteomes" id="UP001342826"/>
    </source>
</evidence>
<gene>
    <name evidence="8" type="ORF">P9271_19635</name>
</gene>
<keyword evidence="3" id="KW-0813">Transport</keyword>
<comment type="caution">
    <text evidence="8">The sequence shown here is derived from an EMBL/GenBank/DDBJ whole genome shotgun (WGS) entry which is preliminary data.</text>
</comment>
<dbReference type="Pfam" id="PF00860">
    <property type="entry name" value="Xan_ur_permease"/>
    <property type="match status" value="1"/>
</dbReference>
<accession>A0ABU6P4R3</accession>
<feature type="transmembrane region" description="Helical" evidence="7">
    <location>
        <begin position="53"/>
        <end position="71"/>
    </location>
</feature>
<feature type="transmembrane region" description="Helical" evidence="7">
    <location>
        <begin position="132"/>
        <end position="158"/>
    </location>
</feature>
<keyword evidence="9" id="KW-1185">Reference proteome</keyword>